<dbReference type="RefSeq" id="WP_064593936.1">
    <property type="nucleotide sequence ID" value="NZ_CP134782.1"/>
</dbReference>
<dbReference type="EMBL" id="LYRP01000001">
    <property type="protein sequence ID" value="OAT78417.1"/>
    <property type="molecule type" value="Genomic_DNA"/>
</dbReference>
<reference evidence="2" key="1">
    <citation type="submission" date="2016-05" db="EMBL/GenBank/DDBJ databases">
        <authorList>
            <person name="Behera P."/>
            <person name="Vaishampayan P."/>
            <person name="Singh N."/>
            <person name="Raina V."/>
            <person name="Suar M."/>
            <person name="Pattnaik A."/>
            <person name="Rastogi G."/>
        </authorList>
    </citation>
    <scope>NUCLEOTIDE SEQUENCE [LARGE SCALE GENOMIC DNA]</scope>
    <source>
        <strain evidence="2">MP23</strain>
    </source>
</reference>
<organism evidence="1 2">
    <name type="scientific">Mangrovibacter phragmitis</name>
    <dbReference type="NCBI Taxonomy" id="1691903"/>
    <lineage>
        <taxon>Bacteria</taxon>
        <taxon>Pseudomonadati</taxon>
        <taxon>Pseudomonadota</taxon>
        <taxon>Gammaproteobacteria</taxon>
        <taxon>Enterobacterales</taxon>
        <taxon>Enterobacteriaceae</taxon>
        <taxon>Mangrovibacter</taxon>
    </lineage>
</organism>
<dbReference type="STRING" id="1691903.A9B99_01385"/>
<accession>A0A1B7L7T8</accession>
<dbReference type="AlphaFoldDB" id="A0A1B7L7T8"/>
<comment type="caution">
    <text evidence="1">The sequence shown here is derived from an EMBL/GenBank/DDBJ whole genome shotgun (WGS) entry which is preliminary data.</text>
</comment>
<gene>
    <name evidence="1" type="ORF">A9B99_01385</name>
</gene>
<evidence type="ECO:0000313" key="1">
    <source>
        <dbReference type="EMBL" id="OAT78417.1"/>
    </source>
</evidence>
<dbReference type="Proteomes" id="UP000078225">
    <property type="component" value="Unassembled WGS sequence"/>
</dbReference>
<name>A0A1B7L7T8_9ENTR</name>
<protein>
    <submittedName>
        <fullName evidence="1">Uncharacterized protein</fullName>
    </submittedName>
</protein>
<keyword evidence="2" id="KW-1185">Reference proteome</keyword>
<sequence>MNADIFKDQLPNSDRAEQYQWVDGNKETNALIAIAAEFIAEELTVAWFRIRLVCHRECDNEGKNMFSASLTYMATEQDDYHTWCGLDCLNAMRCITEVLKGKNWNEAVLFITQHKGISFYWRSPVA</sequence>
<proteinExistence type="predicted"/>
<dbReference type="OrthoDB" id="9894185at2"/>
<evidence type="ECO:0000313" key="2">
    <source>
        <dbReference type="Proteomes" id="UP000078225"/>
    </source>
</evidence>